<feature type="transmembrane region" description="Helical" evidence="7">
    <location>
        <begin position="243"/>
        <end position="265"/>
    </location>
</feature>
<proteinExistence type="inferred from homology"/>
<evidence type="ECO:0000256" key="6">
    <source>
        <dbReference type="SAM" id="MobiDB-lite"/>
    </source>
</evidence>
<feature type="transmembrane region" description="Helical" evidence="7">
    <location>
        <begin position="190"/>
        <end position="209"/>
    </location>
</feature>
<feature type="transmembrane region" description="Helical" evidence="7">
    <location>
        <begin position="355"/>
        <end position="376"/>
    </location>
</feature>
<dbReference type="GO" id="GO:0055085">
    <property type="term" value="P:transmembrane transport"/>
    <property type="evidence" value="ECO:0007669"/>
    <property type="project" value="TreeGrafter"/>
</dbReference>
<dbReference type="EMBL" id="CP118166">
    <property type="protein sequence ID" value="WDI32690.1"/>
    <property type="molecule type" value="Genomic_DNA"/>
</dbReference>
<dbReference type="GO" id="GO:0016020">
    <property type="term" value="C:membrane"/>
    <property type="evidence" value="ECO:0007669"/>
    <property type="project" value="UniProtKB-SubCell"/>
</dbReference>
<dbReference type="PANTHER" id="PTHR21716:SF16">
    <property type="entry name" value="BLL1467 PROTEIN"/>
    <property type="match status" value="1"/>
</dbReference>
<dbReference type="KEGG" id="hfl:PUV54_05700"/>
<keyword evidence="9" id="KW-1185">Reference proteome</keyword>
<reference evidence="8" key="1">
    <citation type="submission" date="2023-02" db="EMBL/GenBank/DDBJ databases">
        <title>Genome sequence of Hyphococcus flavus.</title>
        <authorList>
            <person name="Rong J.-C."/>
            <person name="Zhao Q."/>
            <person name="Yi M."/>
            <person name="Wu J.-Y."/>
        </authorList>
    </citation>
    <scope>NUCLEOTIDE SEQUENCE</scope>
    <source>
        <strain evidence="8">MCCC 1K03223</strain>
    </source>
</reference>
<organism evidence="8 9">
    <name type="scientific">Hyphococcus flavus</name>
    <dbReference type="NCBI Taxonomy" id="1866326"/>
    <lineage>
        <taxon>Bacteria</taxon>
        <taxon>Pseudomonadati</taxon>
        <taxon>Pseudomonadota</taxon>
        <taxon>Alphaproteobacteria</taxon>
        <taxon>Parvularculales</taxon>
        <taxon>Parvularculaceae</taxon>
        <taxon>Hyphococcus</taxon>
    </lineage>
</organism>
<dbReference type="InterPro" id="IPR002549">
    <property type="entry name" value="AI-2E-like"/>
</dbReference>
<accession>A0AAE9ZF87</accession>
<feature type="transmembrane region" description="Helical" evidence="7">
    <location>
        <begin position="104"/>
        <end position="122"/>
    </location>
</feature>
<comment type="subcellular location">
    <subcellularLocation>
        <location evidence="1">Membrane</location>
        <topology evidence="1">Multi-pass membrane protein</topology>
    </subcellularLocation>
</comment>
<evidence type="ECO:0000256" key="4">
    <source>
        <dbReference type="ARBA" id="ARBA00022989"/>
    </source>
</evidence>
<gene>
    <name evidence="8" type="ORF">PUV54_05700</name>
</gene>
<dbReference type="RefSeq" id="WP_274494629.1">
    <property type="nucleotide sequence ID" value="NZ_CP118166.1"/>
</dbReference>
<sequence length="400" mass="43241">MDGSGQADRAPGRARQSPVSHGVMSRSMALRLLQPHEEATFADSARYVTAIGVTIIAVVAAGVALYFGKPVFLPIATAAVLGVLLAPATEWLRRRGLPNSVGSLFVVAFFFSLFIGALYLIIQPGAAWLERLPEMLTDARKKLIGVEEAVNKVQDVSEQVDELAKIGDEQRTQSVKVDESPSLSAALASFLRTILIQVLFTTVLTYFFLASRLDIRRKLILIRTKVSGRRQMARMLGAVEKKVGSYMFTMLMINLGLGVATAVAMQTIGMPSPLVWGGLAALLNFIPYLGPITLTALLGVSGLVNYDEALMMAAPAGIYIALNFIESNFVTPLLIGQRLTMSPLAVILNISFWTWIWGPAGAIISIPVLVIVKTICDHSTFLRPIGVLLGNGARVTYRPT</sequence>
<dbReference type="AlphaFoldDB" id="A0AAE9ZF87"/>
<comment type="similarity">
    <text evidence="2">Belongs to the autoinducer-2 exporter (AI-2E) (TC 2.A.86) family.</text>
</comment>
<evidence type="ECO:0000313" key="9">
    <source>
        <dbReference type="Proteomes" id="UP001214043"/>
    </source>
</evidence>
<evidence type="ECO:0000256" key="2">
    <source>
        <dbReference type="ARBA" id="ARBA00009773"/>
    </source>
</evidence>
<feature type="transmembrane region" description="Helical" evidence="7">
    <location>
        <begin position="285"/>
        <end position="304"/>
    </location>
</feature>
<feature type="transmembrane region" description="Helical" evidence="7">
    <location>
        <begin position="316"/>
        <end position="335"/>
    </location>
</feature>
<evidence type="ECO:0000256" key="3">
    <source>
        <dbReference type="ARBA" id="ARBA00022692"/>
    </source>
</evidence>
<evidence type="ECO:0000256" key="5">
    <source>
        <dbReference type="ARBA" id="ARBA00023136"/>
    </source>
</evidence>
<keyword evidence="4 7" id="KW-1133">Transmembrane helix</keyword>
<dbReference type="PANTHER" id="PTHR21716">
    <property type="entry name" value="TRANSMEMBRANE PROTEIN"/>
    <property type="match status" value="1"/>
</dbReference>
<dbReference type="Pfam" id="PF01594">
    <property type="entry name" value="AI-2E_transport"/>
    <property type="match status" value="1"/>
</dbReference>
<dbReference type="Proteomes" id="UP001214043">
    <property type="component" value="Chromosome"/>
</dbReference>
<name>A0AAE9ZF87_9PROT</name>
<keyword evidence="5 7" id="KW-0472">Membrane</keyword>
<feature type="region of interest" description="Disordered" evidence="6">
    <location>
        <begin position="1"/>
        <end position="22"/>
    </location>
</feature>
<evidence type="ECO:0000313" key="8">
    <source>
        <dbReference type="EMBL" id="WDI32690.1"/>
    </source>
</evidence>
<keyword evidence="3 7" id="KW-0812">Transmembrane</keyword>
<protein>
    <submittedName>
        <fullName evidence="8">AI-2E family transporter</fullName>
    </submittedName>
</protein>
<feature type="transmembrane region" description="Helical" evidence="7">
    <location>
        <begin position="47"/>
        <end position="67"/>
    </location>
</feature>
<feature type="transmembrane region" description="Helical" evidence="7">
    <location>
        <begin position="73"/>
        <end position="92"/>
    </location>
</feature>
<evidence type="ECO:0000256" key="7">
    <source>
        <dbReference type="SAM" id="Phobius"/>
    </source>
</evidence>
<evidence type="ECO:0000256" key="1">
    <source>
        <dbReference type="ARBA" id="ARBA00004141"/>
    </source>
</evidence>